<protein>
    <submittedName>
        <fullName evidence="6">Growth hormone-inducible transmembrane protein</fullName>
    </submittedName>
</protein>
<dbReference type="STRING" id="46835.A0A504YC25"/>
<dbReference type="GO" id="GO:0016020">
    <property type="term" value="C:membrane"/>
    <property type="evidence" value="ECO:0007669"/>
    <property type="project" value="UniProtKB-SubCell"/>
</dbReference>
<dbReference type="EMBL" id="SUNJ01012372">
    <property type="protein sequence ID" value="TPP58101.1"/>
    <property type="molecule type" value="Genomic_DNA"/>
</dbReference>
<comment type="subcellular location">
    <subcellularLocation>
        <location evidence="1">Membrane</location>
        <topology evidence="1">Multi-pass membrane protein</topology>
    </subcellularLocation>
</comment>
<reference evidence="6 7" key="1">
    <citation type="submission" date="2019-04" db="EMBL/GenBank/DDBJ databases">
        <title>Annotation for the trematode Fasciola gigantica.</title>
        <authorList>
            <person name="Choi Y.-J."/>
        </authorList>
    </citation>
    <scope>NUCLEOTIDE SEQUENCE [LARGE SCALE GENOMIC DNA]</scope>
    <source>
        <strain evidence="6">Uganda_cow_1</strain>
    </source>
</reference>
<keyword evidence="4 5" id="KW-0472">Membrane</keyword>
<evidence type="ECO:0000313" key="6">
    <source>
        <dbReference type="EMBL" id="TPP58101.1"/>
    </source>
</evidence>
<keyword evidence="2 5" id="KW-0812">Transmembrane</keyword>
<proteinExistence type="predicted"/>
<feature type="transmembrane region" description="Helical" evidence="5">
    <location>
        <begin position="104"/>
        <end position="124"/>
    </location>
</feature>
<evidence type="ECO:0000256" key="4">
    <source>
        <dbReference type="ARBA" id="ARBA00023136"/>
    </source>
</evidence>
<organism evidence="6 7">
    <name type="scientific">Fasciola gigantica</name>
    <name type="common">Giant liver fluke</name>
    <dbReference type="NCBI Taxonomy" id="46835"/>
    <lineage>
        <taxon>Eukaryota</taxon>
        <taxon>Metazoa</taxon>
        <taxon>Spiralia</taxon>
        <taxon>Lophotrochozoa</taxon>
        <taxon>Platyhelminthes</taxon>
        <taxon>Trematoda</taxon>
        <taxon>Digenea</taxon>
        <taxon>Plagiorchiida</taxon>
        <taxon>Echinostomata</taxon>
        <taxon>Echinostomatoidea</taxon>
        <taxon>Fasciolidae</taxon>
        <taxon>Fasciola</taxon>
    </lineage>
</organism>
<comment type="caution">
    <text evidence="6">The sequence shown here is derived from an EMBL/GenBank/DDBJ whole genome shotgun (WGS) entry which is preliminary data.</text>
</comment>
<dbReference type="Pfam" id="PF01027">
    <property type="entry name" value="Bax1-I"/>
    <property type="match status" value="1"/>
</dbReference>
<keyword evidence="7" id="KW-1185">Reference proteome</keyword>
<dbReference type="InterPro" id="IPR006214">
    <property type="entry name" value="Bax_inhibitor_1-related"/>
</dbReference>
<evidence type="ECO:0000313" key="7">
    <source>
        <dbReference type="Proteomes" id="UP000316759"/>
    </source>
</evidence>
<evidence type="ECO:0000256" key="3">
    <source>
        <dbReference type="ARBA" id="ARBA00022989"/>
    </source>
</evidence>
<accession>A0A504YC25</accession>
<gene>
    <name evidence="6" type="ORF">FGIG_04014</name>
</gene>
<sequence>MAAGAAVRLDGLCYYRLPMSPAFAHTDAMSALDRAAIWPEYVRQRVKTTYAHLASGTASAACTAAVLSRSPAFYRLMIGSGVGFGMVCQMLPYPESGGLTSKHLAWAVLAAIIGGVLMPVCLLGGSLLTRAAVYTGEIAGGLSILVAYAPSHRFLHWGGVVVVPSPGFRFLPPVSRMAAISP</sequence>
<feature type="transmembrane region" description="Helical" evidence="5">
    <location>
        <begin position="73"/>
        <end position="92"/>
    </location>
</feature>
<evidence type="ECO:0000256" key="5">
    <source>
        <dbReference type="SAM" id="Phobius"/>
    </source>
</evidence>
<keyword evidence="3 5" id="KW-1133">Transmembrane helix</keyword>
<dbReference type="OrthoDB" id="6285520at2759"/>
<evidence type="ECO:0000256" key="1">
    <source>
        <dbReference type="ARBA" id="ARBA00004141"/>
    </source>
</evidence>
<dbReference type="AlphaFoldDB" id="A0A504YC25"/>
<name>A0A504YC25_FASGI</name>
<dbReference type="Proteomes" id="UP000316759">
    <property type="component" value="Unassembled WGS sequence"/>
</dbReference>
<evidence type="ECO:0000256" key="2">
    <source>
        <dbReference type="ARBA" id="ARBA00022692"/>
    </source>
</evidence>